<reference evidence="7 8" key="1">
    <citation type="journal article" date="2022" name="Nat. Genet.">
        <title>Improved pea reference genome and pan-genome highlight genomic features and evolutionary characteristics.</title>
        <authorList>
            <person name="Yang T."/>
            <person name="Liu R."/>
            <person name="Luo Y."/>
            <person name="Hu S."/>
            <person name="Wang D."/>
            <person name="Wang C."/>
            <person name="Pandey M.K."/>
            <person name="Ge S."/>
            <person name="Xu Q."/>
            <person name="Li N."/>
            <person name="Li G."/>
            <person name="Huang Y."/>
            <person name="Saxena R.K."/>
            <person name="Ji Y."/>
            <person name="Li M."/>
            <person name="Yan X."/>
            <person name="He Y."/>
            <person name="Liu Y."/>
            <person name="Wang X."/>
            <person name="Xiang C."/>
            <person name="Varshney R.K."/>
            <person name="Ding H."/>
            <person name="Gao S."/>
            <person name="Zong X."/>
        </authorList>
    </citation>
    <scope>NUCLEOTIDE SEQUENCE [LARGE SCALE GENOMIC DNA]</scope>
    <source>
        <strain evidence="7 8">cv. Zhongwan 6</strain>
    </source>
</reference>
<comment type="caution">
    <text evidence="7">The sequence shown here is derived from an EMBL/GenBank/DDBJ whole genome shotgun (WGS) entry which is preliminary data.</text>
</comment>
<dbReference type="Proteomes" id="UP001058974">
    <property type="component" value="Chromosome 5"/>
</dbReference>
<name>A0A9D4WSY6_PEA</name>
<dbReference type="EMBL" id="JAMSHJ010000005">
    <property type="protein sequence ID" value="KAI5407284.1"/>
    <property type="molecule type" value="Genomic_DNA"/>
</dbReference>
<dbReference type="GO" id="GO:0006606">
    <property type="term" value="P:protein import into nucleus"/>
    <property type="evidence" value="ECO:0007669"/>
    <property type="project" value="InterPro"/>
</dbReference>
<evidence type="ECO:0000256" key="2">
    <source>
        <dbReference type="ARBA" id="ARBA00022448"/>
    </source>
</evidence>
<gene>
    <name evidence="7" type="ORF">KIW84_053511</name>
</gene>
<keyword evidence="3" id="KW-0963">Cytoplasm</keyword>
<keyword evidence="5" id="KW-0653">Protein transport</keyword>
<evidence type="ECO:0000256" key="4">
    <source>
        <dbReference type="ARBA" id="ARBA00022737"/>
    </source>
</evidence>
<evidence type="ECO:0000256" key="5">
    <source>
        <dbReference type="ARBA" id="ARBA00022927"/>
    </source>
</evidence>
<keyword evidence="4" id="KW-0677">Repeat</keyword>
<evidence type="ECO:0000313" key="8">
    <source>
        <dbReference type="Proteomes" id="UP001058974"/>
    </source>
</evidence>
<dbReference type="InterPro" id="IPR040122">
    <property type="entry name" value="Importin_beta"/>
</dbReference>
<dbReference type="SUPFAM" id="SSF48371">
    <property type="entry name" value="ARM repeat"/>
    <property type="match status" value="2"/>
</dbReference>
<keyword evidence="8" id="KW-1185">Reference proteome</keyword>
<evidence type="ECO:0000256" key="6">
    <source>
        <dbReference type="SAM" id="MobiDB-lite"/>
    </source>
</evidence>
<evidence type="ECO:0000313" key="7">
    <source>
        <dbReference type="EMBL" id="KAI5407284.1"/>
    </source>
</evidence>
<protein>
    <submittedName>
        <fullName evidence="7">Uncharacterized protein</fullName>
    </submittedName>
</protein>
<evidence type="ECO:0000256" key="1">
    <source>
        <dbReference type="ARBA" id="ARBA00004496"/>
    </source>
</evidence>
<dbReference type="GO" id="GO:0005737">
    <property type="term" value="C:cytoplasm"/>
    <property type="evidence" value="ECO:0007669"/>
    <property type="project" value="UniProtKB-SubCell"/>
</dbReference>
<dbReference type="PANTHER" id="PTHR10527">
    <property type="entry name" value="IMPORTIN BETA"/>
    <property type="match status" value="1"/>
</dbReference>
<proteinExistence type="predicted"/>
<dbReference type="Gene3D" id="1.25.10.10">
    <property type="entry name" value="Leucine-rich Repeat Variant"/>
    <property type="match status" value="1"/>
</dbReference>
<comment type="subcellular location">
    <subcellularLocation>
        <location evidence="1">Cytoplasm</location>
    </subcellularLocation>
</comment>
<accession>A0A9D4WSY6</accession>
<dbReference type="Gramene" id="Psat05G0351100-T1">
    <property type="protein sequence ID" value="KAI5407284.1"/>
    <property type="gene ID" value="KIW84_053511"/>
</dbReference>
<dbReference type="InterPro" id="IPR016024">
    <property type="entry name" value="ARM-type_fold"/>
</dbReference>
<feature type="compositionally biased region" description="Low complexity" evidence="6">
    <location>
        <begin position="1"/>
        <end position="28"/>
    </location>
</feature>
<keyword evidence="2" id="KW-0813">Transport</keyword>
<evidence type="ECO:0000256" key="3">
    <source>
        <dbReference type="ARBA" id="ARBA00022490"/>
    </source>
</evidence>
<organism evidence="7 8">
    <name type="scientific">Pisum sativum</name>
    <name type="common">Garden pea</name>
    <name type="synonym">Lathyrus oleraceus</name>
    <dbReference type="NCBI Taxonomy" id="3888"/>
    <lineage>
        <taxon>Eukaryota</taxon>
        <taxon>Viridiplantae</taxon>
        <taxon>Streptophyta</taxon>
        <taxon>Embryophyta</taxon>
        <taxon>Tracheophyta</taxon>
        <taxon>Spermatophyta</taxon>
        <taxon>Magnoliopsida</taxon>
        <taxon>eudicotyledons</taxon>
        <taxon>Gunneridae</taxon>
        <taxon>Pentapetalae</taxon>
        <taxon>rosids</taxon>
        <taxon>fabids</taxon>
        <taxon>Fabales</taxon>
        <taxon>Fabaceae</taxon>
        <taxon>Papilionoideae</taxon>
        <taxon>50 kb inversion clade</taxon>
        <taxon>NPAAA clade</taxon>
        <taxon>Hologalegina</taxon>
        <taxon>IRL clade</taxon>
        <taxon>Fabeae</taxon>
        <taxon>Lathyrus</taxon>
    </lineage>
</organism>
<dbReference type="AlphaFoldDB" id="A0A9D4WSY6"/>
<feature type="region of interest" description="Disordered" evidence="6">
    <location>
        <begin position="1"/>
        <end position="47"/>
    </location>
</feature>
<dbReference type="InterPro" id="IPR011989">
    <property type="entry name" value="ARM-like"/>
</dbReference>
<sequence>MGLSTSSASTQESSLQNPSEPEINSSPPRNYLAETPESSLRNPFEPDINLPQRNYLAERVLKRRLIEESQDESLIHGFELQEHAAKFLESNDLLSLQEAIDESDETKKESISKIFTSFELHYPNAFSLKLVNILQLHPPLLTRVDSLGYLLQILQRGEKSPLNSSILIELKNPLLHSFKVESEEDMFPWLCEAIGLLVDRLHQSALRGWEELLQYVYDCISGDSKLNNKKGLMLLTVSTVNREFWLNQGNFDLVFSIVSELVFSMDQELKALAYNSSISLISSSKDIQTTKLSDSVFPILLNTIDQHGEEVVLMNRIHSLLDLVTPGDGTILRGKHGDVFWCMIRVAEIEDASEELGSVAVNVIKELYEASVIKNLSHEELKRVLVVAMNMMSRVVDDPLWYDVDYRHFINVGMTDAFYRGSFLFNSLALDGDEGVFIPTAIETITIKYASDIDWRLRHAAMLAIGRIAEKNIKGDLIQYFDQVARLVLKSLDDLDPRVLWATMKAIEFLSEYKELLMHDQYHKKLLAKLVPIIRCNSCARVQLYAVIAIHSLVKSCGLDKISPFGESIIASLLALLKHEKQKLQVEAIDTLKSFAVLMPETFRQNHYDTTLEGLKVIVFDMYNLPRFLLFAQCLECMVYLVREVGPDSFEEQEVVQVMESVISLEEKLSNTEYLAKCFILKALDQICRCPRVSIDKYLDKLMPMLLGSAQLHLALTVDKLKDDYEKSLVETMIVWACNILSYCAVRSSINFFPSIGKVTALFTRLVGCSSFQIRKASVLGLPNLLLSLKVGDKNIDTKSGLTFFIVKSLIEVLKKETDRVLYAIVWSLLAKCIQTSSSYFNDKLIKVIADEIEDTIRMIIEIEITKAQELETSEGRCEPLPTEDRIQADDNSDRVVAFAISIFNVILPLFPDKLPLYHDRYSLASCFALRRDYPCSELHATRAIGICAMYGGDQFKALASEGILRLYNVMGKIRHCILCDTAVAALGKIFEFHHDSIGPKAVQKWLNFLPLKHDFNEARYAHGLLSKLIQRSDEYLFGSNNENLAKIISIVKEILSGPDRLGSEEAINQMIDFIDQHGGVEVEIGG</sequence>